<feature type="region of interest" description="Disordered" evidence="1">
    <location>
        <begin position="13"/>
        <end position="35"/>
    </location>
</feature>
<dbReference type="EMBL" id="JAHRIP010056608">
    <property type="protein sequence ID" value="MEQ2302206.1"/>
    <property type="molecule type" value="Genomic_DNA"/>
</dbReference>
<reference evidence="2 3" key="1">
    <citation type="submission" date="2021-06" db="EMBL/GenBank/DDBJ databases">
        <authorList>
            <person name="Palmer J.M."/>
        </authorList>
    </citation>
    <scope>NUCLEOTIDE SEQUENCE [LARGE SCALE GENOMIC DNA]</scope>
    <source>
        <strain evidence="2 3">AS_MEX2019</strain>
        <tissue evidence="2">Muscle</tissue>
    </source>
</reference>
<comment type="caution">
    <text evidence="2">The sequence shown here is derived from an EMBL/GenBank/DDBJ whole genome shotgun (WGS) entry which is preliminary data.</text>
</comment>
<protein>
    <submittedName>
        <fullName evidence="2">Uncharacterized protein</fullName>
    </submittedName>
</protein>
<gene>
    <name evidence="2" type="ORF">AMECASPLE_004261</name>
</gene>
<feature type="non-terminal residue" evidence="2">
    <location>
        <position position="1"/>
    </location>
</feature>
<evidence type="ECO:0000256" key="1">
    <source>
        <dbReference type="SAM" id="MobiDB-lite"/>
    </source>
</evidence>
<evidence type="ECO:0000313" key="3">
    <source>
        <dbReference type="Proteomes" id="UP001469553"/>
    </source>
</evidence>
<dbReference type="Proteomes" id="UP001469553">
    <property type="component" value="Unassembled WGS sequence"/>
</dbReference>
<accession>A0ABV0Z9D5</accession>
<evidence type="ECO:0000313" key="2">
    <source>
        <dbReference type="EMBL" id="MEQ2302206.1"/>
    </source>
</evidence>
<proteinExistence type="predicted"/>
<organism evidence="2 3">
    <name type="scientific">Ameca splendens</name>
    <dbReference type="NCBI Taxonomy" id="208324"/>
    <lineage>
        <taxon>Eukaryota</taxon>
        <taxon>Metazoa</taxon>
        <taxon>Chordata</taxon>
        <taxon>Craniata</taxon>
        <taxon>Vertebrata</taxon>
        <taxon>Euteleostomi</taxon>
        <taxon>Actinopterygii</taxon>
        <taxon>Neopterygii</taxon>
        <taxon>Teleostei</taxon>
        <taxon>Neoteleostei</taxon>
        <taxon>Acanthomorphata</taxon>
        <taxon>Ovalentaria</taxon>
        <taxon>Atherinomorphae</taxon>
        <taxon>Cyprinodontiformes</taxon>
        <taxon>Goodeidae</taxon>
        <taxon>Ameca</taxon>
    </lineage>
</organism>
<sequence>MCQLNSSVQYVSVQHSKDSVYKQSSSQSVSEERGSEELIIKDNRMDYLHLQGPTKKSLLFVVHDCLCSSISKSSWTHQKADS</sequence>
<name>A0ABV0Z9D5_9TELE</name>
<keyword evidence="3" id="KW-1185">Reference proteome</keyword>